<dbReference type="InterPro" id="IPR004300">
    <property type="entry name" value="Glyco_hydro_57_N"/>
</dbReference>
<accession>X1FTM1</accession>
<dbReference type="GO" id="GO:0005576">
    <property type="term" value="C:extracellular region"/>
    <property type="evidence" value="ECO:0007669"/>
    <property type="project" value="TreeGrafter"/>
</dbReference>
<dbReference type="EMBL" id="BARU01013354">
    <property type="protein sequence ID" value="GAH35885.1"/>
    <property type="molecule type" value="Genomic_DNA"/>
</dbReference>
<name>X1FTM1_9ZZZZ</name>
<dbReference type="InterPro" id="IPR040042">
    <property type="entry name" value="Branching_enz_MT3115-like"/>
</dbReference>
<evidence type="ECO:0000256" key="1">
    <source>
        <dbReference type="ARBA" id="ARBA00006821"/>
    </source>
</evidence>
<evidence type="ECO:0000256" key="2">
    <source>
        <dbReference type="ARBA" id="ARBA00023277"/>
    </source>
</evidence>
<comment type="similarity">
    <text evidence="1">Belongs to the glycosyl hydrolase 57 family.</text>
</comment>
<feature type="domain" description="Glycoside hydrolase family 57 N-terminal" evidence="3">
    <location>
        <begin position="7"/>
        <end position="189"/>
    </location>
</feature>
<dbReference type="InterPro" id="IPR027291">
    <property type="entry name" value="Glyco_hydro_38_N_sf"/>
</dbReference>
<dbReference type="InterPro" id="IPR011330">
    <property type="entry name" value="Glyco_hydro/deAcase_b/a-brl"/>
</dbReference>
<dbReference type="Gene3D" id="3.20.110.10">
    <property type="entry name" value="Glycoside hydrolase 38, N terminal domain"/>
    <property type="match status" value="1"/>
</dbReference>
<organism evidence="4">
    <name type="scientific">marine sediment metagenome</name>
    <dbReference type="NCBI Taxonomy" id="412755"/>
    <lineage>
        <taxon>unclassified sequences</taxon>
        <taxon>metagenomes</taxon>
        <taxon>ecological metagenomes</taxon>
    </lineage>
</organism>
<dbReference type="GO" id="GO:0030979">
    <property type="term" value="P:alpha-glucan biosynthetic process"/>
    <property type="evidence" value="ECO:0007669"/>
    <property type="project" value="InterPro"/>
</dbReference>
<dbReference type="PANTHER" id="PTHR41695">
    <property type="entry name" value="1,4-ALPHA-GLUCAN BRANCHING ENZYME RV3031-RELATED"/>
    <property type="match status" value="1"/>
</dbReference>
<gene>
    <name evidence="4" type="ORF">S03H2_24171</name>
</gene>
<comment type="caution">
    <text evidence="4">The sequence shown here is derived from an EMBL/GenBank/DDBJ whole genome shotgun (WGS) entry which is preliminary data.</text>
</comment>
<proteinExistence type="inferred from homology"/>
<dbReference type="GO" id="GO:0003844">
    <property type="term" value="F:1,4-alpha-glucan branching enzyme activity"/>
    <property type="evidence" value="ECO:0007669"/>
    <property type="project" value="InterPro"/>
</dbReference>
<evidence type="ECO:0000313" key="4">
    <source>
        <dbReference type="EMBL" id="GAH35885.1"/>
    </source>
</evidence>
<dbReference type="AlphaFoldDB" id="X1FTM1"/>
<reference evidence="4" key="1">
    <citation type="journal article" date="2014" name="Front. Microbiol.">
        <title>High frequency of phylogenetically diverse reductive dehalogenase-homologous genes in deep subseafloor sedimentary metagenomes.</title>
        <authorList>
            <person name="Kawai M."/>
            <person name="Futagami T."/>
            <person name="Toyoda A."/>
            <person name="Takaki Y."/>
            <person name="Nishi S."/>
            <person name="Hori S."/>
            <person name="Arai W."/>
            <person name="Tsubouchi T."/>
            <person name="Morono Y."/>
            <person name="Uchiyama I."/>
            <person name="Ito T."/>
            <person name="Fujiyama A."/>
            <person name="Inagaki F."/>
            <person name="Takami H."/>
        </authorList>
    </citation>
    <scope>NUCLEOTIDE SEQUENCE</scope>
    <source>
        <strain evidence="4">Expedition CK06-06</strain>
    </source>
</reference>
<feature type="non-terminal residue" evidence="4">
    <location>
        <position position="189"/>
    </location>
</feature>
<dbReference type="PANTHER" id="PTHR41695:SF1">
    <property type="entry name" value="1,4-ALPHA-GLUCAN BRANCHING ENZYME TK1436"/>
    <property type="match status" value="1"/>
</dbReference>
<evidence type="ECO:0000259" key="3">
    <source>
        <dbReference type="Pfam" id="PF03065"/>
    </source>
</evidence>
<keyword evidence="2" id="KW-0119">Carbohydrate metabolism</keyword>
<sequence>MTKGYFTFVLHFHLPWVLGHGRWPHGTDWLNEAIAECYIPLLNKIIQLADEGYHPRLNIGITPILQEQLRSPILINEFEYYLKNKIEAADNDIKEFSKKGQKTFLQIAMMWRDYYLRISEDFKNKFKKDLLKSFSQLQKQGYIEIMTSAATHGYLPLLKNDRSVDAQINLGVQVYKKNFGQAPNGIWLP</sequence>
<dbReference type="SUPFAM" id="SSF88713">
    <property type="entry name" value="Glycoside hydrolase/deacetylase"/>
    <property type="match status" value="1"/>
</dbReference>
<protein>
    <recommendedName>
        <fullName evidence="3">Glycoside hydrolase family 57 N-terminal domain-containing protein</fullName>
    </recommendedName>
</protein>
<dbReference type="Pfam" id="PF03065">
    <property type="entry name" value="Glyco_hydro_57"/>
    <property type="match status" value="1"/>
</dbReference>